<comment type="caution">
    <text evidence="3">The sequence shown here is derived from an EMBL/GenBank/DDBJ whole genome shotgun (WGS) entry which is preliminary data.</text>
</comment>
<name>A0A9Q1GRC2_9CARY</name>
<dbReference type="OrthoDB" id="1750920at2759"/>
<evidence type="ECO:0000259" key="2">
    <source>
        <dbReference type="Pfam" id="PF04195"/>
    </source>
</evidence>
<dbReference type="Proteomes" id="UP001153076">
    <property type="component" value="Unassembled WGS sequence"/>
</dbReference>
<gene>
    <name evidence="3" type="ORF">Cgig2_015852</name>
</gene>
<feature type="compositionally biased region" description="Basic residues" evidence="1">
    <location>
        <begin position="175"/>
        <end position="186"/>
    </location>
</feature>
<evidence type="ECO:0000313" key="3">
    <source>
        <dbReference type="EMBL" id="KAJ8425245.1"/>
    </source>
</evidence>
<dbReference type="EMBL" id="JAKOGI010001509">
    <property type="protein sequence ID" value="KAJ8425245.1"/>
    <property type="molecule type" value="Genomic_DNA"/>
</dbReference>
<protein>
    <recommendedName>
        <fullName evidence="2">Transposase (putative) gypsy type domain-containing protein</fullName>
    </recommendedName>
</protein>
<dbReference type="InterPro" id="IPR007321">
    <property type="entry name" value="Transposase_28"/>
</dbReference>
<reference evidence="3" key="1">
    <citation type="submission" date="2022-04" db="EMBL/GenBank/DDBJ databases">
        <title>Carnegiea gigantea Genome sequencing and assembly v2.</title>
        <authorList>
            <person name="Copetti D."/>
            <person name="Sanderson M.J."/>
            <person name="Burquez A."/>
            <person name="Wojciechowski M.F."/>
        </authorList>
    </citation>
    <scope>NUCLEOTIDE SEQUENCE</scope>
    <source>
        <strain evidence="3">SGP5-SGP5p</strain>
        <tissue evidence="3">Aerial part</tissue>
    </source>
</reference>
<proteinExistence type="predicted"/>
<organism evidence="3 4">
    <name type="scientific">Carnegiea gigantea</name>
    <dbReference type="NCBI Taxonomy" id="171969"/>
    <lineage>
        <taxon>Eukaryota</taxon>
        <taxon>Viridiplantae</taxon>
        <taxon>Streptophyta</taxon>
        <taxon>Embryophyta</taxon>
        <taxon>Tracheophyta</taxon>
        <taxon>Spermatophyta</taxon>
        <taxon>Magnoliopsida</taxon>
        <taxon>eudicotyledons</taxon>
        <taxon>Gunneridae</taxon>
        <taxon>Pentapetalae</taxon>
        <taxon>Caryophyllales</taxon>
        <taxon>Cactineae</taxon>
        <taxon>Cactaceae</taxon>
        <taxon>Cactoideae</taxon>
        <taxon>Echinocereeae</taxon>
        <taxon>Carnegiea</taxon>
    </lineage>
</organism>
<accession>A0A9Q1GRC2</accession>
<evidence type="ECO:0000256" key="1">
    <source>
        <dbReference type="SAM" id="MobiDB-lite"/>
    </source>
</evidence>
<dbReference type="Pfam" id="PF04195">
    <property type="entry name" value="Transposase_28"/>
    <property type="match status" value="1"/>
</dbReference>
<evidence type="ECO:0000313" key="4">
    <source>
        <dbReference type="Proteomes" id="UP001153076"/>
    </source>
</evidence>
<feature type="compositionally biased region" description="Low complexity" evidence="1">
    <location>
        <begin position="146"/>
        <end position="174"/>
    </location>
</feature>
<sequence length="374" mass="42609">MADHVRETFKWHLRATSHPPRPLPEDYRDLCPGFILSDAEEAAHDFNILEIVQATFYAMVVNDAVELFVMSRDMARALNAKQADDYVRETFKWHLRGEESTRDFRIPEISYAVFYAMVVNDAFELGVMNRELAEHLKSSLEGLQWTSEEAGSTSTSSSTRGEESSSSSSHSSASHSRRGRAQRKPVPKVVAKGIVYAGAPARSDPQDGLSTYFSNPKVILSLKRQVLEEKYLLPTGYKFIIPDADATVNKPPSKCIAIYWAAFSYDVRIPLHPVIVEILNKYELAPTQIVPTSWHNICSFIIMCELHWLTCLGYAFGLVHMVQRAPSETKDLSWYYSNNRKGYMIAIEKKSKVKNWKYDFLFARREAGWGDFLD</sequence>
<feature type="domain" description="Transposase (putative) gypsy type" evidence="2">
    <location>
        <begin position="261"/>
        <end position="306"/>
    </location>
</feature>
<keyword evidence="4" id="KW-1185">Reference proteome</keyword>
<feature type="region of interest" description="Disordered" evidence="1">
    <location>
        <begin position="144"/>
        <end position="186"/>
    </location>
</feature>
<dbReference type="AlphaFoldDB" id="A0A9Q1GRC2"/>